<evidence type="ECO:0000259" key="4">
    <source>
        <dbReference type="Pfam" id="PF00501"/>
    </source>
</evidence>
<dbReference type="STRING" id="1121877.FEAC_13480"/>
<dbReference type="GO" id="GO:0031956">
    <property type="term" value="F:medium-chain fatty acid-CoA ligase activity"/>
    <property type="evidence" value="ECO:0007669"/>
    <property type="project" value="TreeGrafter"/>
</dbReference>
<keyword evidence="3" id="KW-0812">Transmembrane</keyword>
<accession>A0A0D8FUR8</accession>
<proteinExistence type="inferred from homology"/>
<feature type="domain" description="AMP-binding enzyme C-terminal" evidence="5">
    <location>
        <begin position="464"/>
        <end position="540"/>
    </location>
</feature>
<dbReference type="InterPro" id="IPR042099">
    <property type="entry name" value="ANL_N_sf"/>
</dbReference>
<dbReference type="EMBL" id="JXUW01000010">
    <property type="protein sequence ID" value="KJE76846.1"/>
    <property type="molecule type" value="Genomic_DNA"/>
</dbReference>
<keyword evidence="7" id="KW-1185">Reference proteome</keyword>
<evidence type="ECO:0000313" key="6">
    <source>
        <dbReference type="EMBL" id="KJE76846.1"/>
    </source>
</evidence>
<dbReference type="Pfam" id="PF00501">
    <property type="entry name" value="AMP-binding"/>
    <property type="match status" value="1"/>
</dbReference>
<dbReference type="AlphaFoldDB" id="A0A0D8FUR8"/>
<dbReference type="EC" id="6.2.1.3" evidence="6"/>
<dbReference type="Gene3D" id="3.40.50.12780">
    <property type="entry name" value="N-terminal domain of ligase-like"/>
    <property type="match status" value="1"/>
</dbReference>
<sequence>MGFYRLDFADKALQASASPFELEVTPEGFSRYRHAPVSMAATIDYFDQFSTREYLVFEEQRITYGEAKERILAMVDAFTRSGLKPGDRVAIAMRNFPEWVFGFFAITASGLIAVPLNAWWSADELLYGLRDSGAKLALVDQERAAMLSGGIDLPLWSRGSEEASDASVVMLDTCIQAARSESARLVEVRGDTPAAIFYTSGTTGRPKGVILTHENILQALYNALYLGARTILRAGGDLAAGVEQAINLVSIPLFHVTGCVAVLLPGTATGAKFILSRRFDPLEALELIQRERVTSFGGVPTVAQQILRHPERDRFDLSSVKTVSYGGAPSAPELVRMIERTSTEILPGNGYGLTETAGLVTFNNGVNYQERPSSAGPAVPVATIKVVDPFGEEVPDGQPGELLVRGSTVFAGYWGKEAESKAVFDDGWFRTGDIAVIDSDGYMHIVDRLKDLIIRGGENVATVEVEAAIFEYPGVEDVAVFGYPDDVLGERVAAAIVVQPSVVIDQEDLRVFLRDRLAGFKIPDMIAVRTEPLPRNAAGKLLKRNLRDEYSV</sequence>
<organism evidence="6 7">
    <name type="scientific">Ferrimicrobium acidiphilum DSM 19497</name>
    <dbReference type="NCBI Taxonomy" id="1121877"/>
    <lineage>
        <taxon>Bacteria</taxon>
        <taxon>Bacillati</taxon>
        <taxon>Actinomycetota</taxon>
        <taxon>Acidimicrobiia</taxon>
        <taxon>Acidimicrobiales</taxon>
        <taxon>Acidimicrobiaceae</taxon>
        <taxon>Ferrimicrobium</taxon>
    </lineage>
</organism>
<dbReference type="PATRIC" id="fig|1121877.4.peg.1478"/>
<reference evidence="6 7" key="1">
    <citation type="submission" date="2015-01" db="EMBL/GenBank/DDBJ databases">
        <title>Draft genome of the acidophilic iron oxidizer Ferrimicrobium acidiphilum strain T23.</title>
        <authorList>
            <person name="Poehlein A."/>
            <person name="Eisen S."/>
            <person name="Schloemann M."/>
            <person name="Johnson B.D."/>
            <person name="Daniel R."/>
            <person name="Muehling M."/>
        </authorList>
    </citation>
    <scope>NUCLEOTIDE SEQUENCE [LARGE SCALE GENOMIC DNA]</scope>
    <source>
        <strain evidence="6 7">T23</strain>
    </source>
</reference>
<keyword evidence="3" id="KW-0472">Membrane</keyword>
<dbReference type="PROSITE" id="PS00455">
    <property type="entry name" value="AMP_BINDING"/>
    <property type="match status" value="1"/>
</dbReference>
<name>A0A0D8FUR8_9ACTN</name>
<dbReference type="eggNOG" id="COG0318">
    <property type="taxonomic scope" value="Bacteria"/>
</dbReference>
<keyword evidence="3" id="KW-1133">Transmembrane helix</keyword>
<feature type="domain" description="AMP-dependent synthetase/ligase" evidence="4">
    <location>
        <begin position="48"/>
        <end position="414"/>
    </location>
</feature>
<dbReference type="InterPro" id="IPR000873">
    <property type="entry name" value="AMP-dep_synth/lig_dom"/>
</dbReference>
<dbReference type="Proteomes" id="UP000032336">
    <property type="component" value="Unassembled WGS sequence"/>
</dbReference>
<dbReference type="InterPro" id="IPR025110">
    <property type="entry name" value="AMP-bd_C"/>
</dbReference>
<evidence type="ECO:0000256" key="1">
    <source>
        <dbReference type="ARBA" id="ARBA00006432"/>
    </source>
</evidence>
<evidence type="ECO:0000259" key="5">
    <source>
        <dbReference type="Pfam" id="PF13193"/>
    </source>
</evidence>
<dbReference type="PANTHER" id="PTHR43201">
    <property type="entry name" value="ACYL-COA SYNTHETASE"/>
    <property type="match status" value="1"/>
</dbReference>
<comment type="caution">
    <text evidence="6">The sequence shown here is derived from an EMBL/GenBank/DDBJ whole genome shotgun (WGS) entry which is preliminary data.</text>
</comment>
<dbReference type="GO" id="GO:0004467">
    <property type="term" value="F:long-chain fatty acid-CoA ligase activity"/>
    <property type="evidence" value="ECO:0007669"/>
    <property type="project" value="UniProtKB-EC"/>
</dbReference>
<dbReference type="Gene3D" id="3.30.300.30">
    <property type="match status" value="1"/>
</dbReference>
<comment type="similarity">
    <text evidence="1">Belongs to the ATP-dependent AMP-binding enzyme family.</text>
</comment>
<dbReference type="GeneID" id="78372559"/>
<evidence type="ECO:0000256" key="2">
    <source>
        <dbReference type="ARBA" id="ARBA00022598"/>
    </source>
</evidence>
<dbReference type="InterPro" id="IPR045851">
    <property type="entry name" value="AMP-bd_C_sf"/>
</dbReference>
<dbReference type="RefSeq" id="WP_052565856.1">
    <property type="nucleotide sequence ID" value="NZ_JQKF01000028.1"/>
</dbReference>
<dbReference type="Pfam" id="PF13193">
    <property type="entry name" value="AMP-binding_C"/>
    <property type="match status" value="1"/>
</dbReference>
<feature type="transmembrane region" description="Helical" evidence="3">
    <location>
        <begin position="99"/>
        <end position="120"/>
    </location>
</feature>
<evidence type="ECO:0000313" key="7">
    <source>
        <dbReference type="Proteomes" id="UP000032336"/>
    </source>
</evidence>
<dbReference type="OrthoDB" id="4363623at2"/>
<dbReference type="SUPFAM" id="SSF56801">
    <property type="entry name" value="Acetyl-CoA synthetase-like"/>
    <property type="match status" value="1"/>
</dbReference>
<gene>
    <name evidence="6" type="primary">lcfB1</name>
    <name evidence="6" type="ORF">FEAC_13480</name>
</gene>
<evidence type="ECO:0000256" key="3">
    <source>
        <dbReference type="SAM" id="Phobius"/>
    </source>
</evidence>
<dbReference type="PANTHER" id="PTHR43201:SF5">
    <property type="entry name" value="MEDIUM-CHAIN ACYL-COA LIGASE ACSF2, MITOCHONDRIAL"/>
    <property type="match status" value="1"/>
</dbReference>
<protein>
    <submittedName>
        <fullName evidence="6">Long-chain-fatty-acid--CoA ligase</fullName>
        <ecNumber evidence="6">6.2.1.3</ecNumber>
    </submittedName>
</protein>
<dbReference type="InterPro" id="IPR020845">
    <property type="entry name" value="AMP-binding_CS"/>
</dbReference>
<keyword evidence="2 6" id="KW-0436">Ligase</keyword>